<dbReference type="Proteomes" id="UP000275078">
    <property type="component" value="Unassembled WGS sequence"/>
</dbReference>
<proteinExistence type="predicted"/>
<dbReference type="PANTHER" id="PTHR28250">
    <property type="entry name" value="CYTOCHROME B PRE-MRNA-PROCESSING PROTEIN 6"/>
    <property type="match status" value="1"/>
</dbReference>
<evidence type="ECO:0000313" key="1">
    <source>
        <dbReference type="EMBL" id="RPA79787.1"/>
    </source>
</evidence>
<name>A0A3N4I2W3_ASCIM</name>
<evidence type="ECO:0000313" key="2">
    <source>
        <dbReference type="Proteomes" id="UP000275078"/>
    </source>
</evidence>
<dbReference type="STRING" id="1160509.A0A3N4I2W3"/>
<dbReference type="AlphaFoldDB" id="A0A3N4I2W3"/>
<gene>
    <name evidence="1" type="ORF">BJ508DRAFT_363016</name>
</gene>
<protein>
    <submittedName>
        <fullName evidence="1">Uncharacterized protein</fullName>
    </submittedName>
</protein>
<dbReference type="InterPro" id="IPR037653">
    <property type="entry name" value="Cbp6"/>
</dbReference>
<dbReference type="EMBL" id="ML119695">
    <property type="protein sequence ID" value="RPA79787.1"/>
    <property type="molecule type" value="Genomic_DNA"/>
</dbReference>
<dbReference type="GO" id="GO:0061671">
    <property type="term" value="C:Cbp3p-Cbp6 complex"/>
    <property type="evidence" value="ECO:0007669"/>
    <property type="project" value="InterPro"/>
</dbReference>
<dbReference type="Pfam" id="PF20180">
    <property type="entry name" value="UQCC2_CBP6"/>
    <property type="match status" value="1"/>
</dbReference>
<organism evidence="1 2">
    <name type="scientific">Ascobolus immersus RN42</name>
    <dbReference type="NCBI Taxonomy" id="1160509"/>
    <lineage>
        <taxon>Eukaryota</taxon>
        <taxon>Fungi</taxon>
        <taxon>Dikarya</taxon>
        <taxon>Ascomycota</taxon>
        <taxon>Pezizomycotina</taxon>
        <taxon>Pezizomycetes</taxon>
        <taxon>Pezizales</taxon>
        <taxon>Ascobolaceae</taxon>
        <taxon>Ascobolus</taxon>
    </lineage>
</organism>
<accession>A0A3N4I2W3</accession>
<dbReference type="PANTHER" id="PTHR28250:SF1">
    <property type="entry name" value="CYTOCHROME B PRE-MRNA-PROCESSING PROTEIN 6"/>
    <property type="match status" value="1"/>
</dbReference>
<dbReference type="GO" id="GO:0034551">
    <property type="term" value="P:mitochondrial respiratory chain complex III assembly"/>
    <property type="evidence" value="ECO:0007669"/>
    <property type="project" value="TreeGrafter"/>
</dbReference>
<reference evidence="1 2" key="1">
    <citation type="journal article" date="2018" name="Nat. Ecol. Evol.">
        <title>Pezizomycetes genomes reveal the molecular basis of ectomycorrhizal truffle lifestyle.</title>
        <authorList>
            <person name="Murat C."/>
            <person name="Payen T."/>
            <person name="Noel B."/>
            <person name="Kuo A."/>
            <person name="Morin E."/>
            <person name="Chen J."/>
            <person name="Kohler A."/>
            <person name="Krizsan K."/>
            <person name="Balestrini R."/>
            <person name="Da Silva C."/>
            <person name="Montanini B."/>
            <person name="Hainaut M."/>
            <person name="Levati E."/>
            <person name="Barry K.W."/>
            <person name="Belfiori B."/>
            <person name="Cichocki N."/>
            <person name="Clum A."/>
            <person name="Dockter R.B."/>
            <person name="Fauchery L."/>
            <person name="Guy J."/>
            <person name="Iotti M."/>
            <person name="Le Tacon F."/>
            <person name="Lindquist E.A."/>
            <person name="Lipzen A."/>
            <person name="Malagnac F."/>
            <person name="Mello A."/>
            <person name="Molinier V."/>
            <person name="Miyauchi S."/>
            <person name="Poulain J."/>
            <person name="Riccioni C."/>
            <person name="Rubini A."/>
            <person name="Sitrit Y."/>
            <person name="Splivallo R."/>
            <person name="Traeger S."/>
            <person name="Wang M."/>
            <person name="Zifcakova L."/>
            <person name="Wipf D."/>
            <person name="Zambonelli A."/>
            <person name="Paolocci F."/>
            <person name="Nowrousian M."/>
            <person name="Ottonello S."/>
            <person name="Baldrian P."/>
            <person name="Spatafora J.W."/>
            <person name="Henrissat B."/>
            <person name="Nagy L.G."/>
            <person name="Aury J.M."/>
            <person name="Wincker P."/>
            <person name="Grigoriev I.V."/>
            <person name="Bonfante P."/>
            <person name="Martin F.M."/>
        </authorList>
    </citation>
    <scope>NUCLEOTIDE SEQUENCE [LARGE SCALE GENOMIC DNA]</scope>
    <source>
        <strain evidence="1 2">RN42</strain>
    </source>
</reference>
<keyword evidence="2" id="KW-1185">Reference proteome</keyword>
<dbReference type="GO" id="GO:0043022">
    <property type="term" value="F:ribosome binding"/>
    <property type="evidence" value="ECO:0007669"/>
    <property type="project" value="InterPro"/>
</dbReference>
<dbReference type="OrthoDB" id="2107880at2759"/>
<sequence>MASASALRRGYLRAIEHWPSDPIRPELSFADFLQNRVKTDFGIAEDGKVDGSVKPVTAVDFNAEDSKRQLNAIMTLLDNRYKQKYPVTDHILRPASNPDYYQKLVDEIDEAPKRSWLGRKINAWKGWIRMN</sequence>